<evidence type="ECO:0000256" key="1">
    <source>
        <dbReference type="ARBA" id="ARBA00022898"/>
    </source>
</evidence>
<evidence type="ECO:0000313" key="7">
    <source>
        <dbReference type="EMBL" id="QOS22397.1"/>
    </source>
</evidence>
<accession>A0A7M1W5U5</accession>
<dbReference type="PANTHER" id="PTHR30244:SF34">
    <property type="entry name" value="DTDP-4-AMINO-4,6-DIDEOXYGALACTOSE TRANSAMINASE"/>
    <property type="match status" value="1"/>
</dbReference>
<dbReference type="Gene3D" id="3.90.1150.10">
    <property type="entry name" value="Aspartate Aminotransferase, domain 1"/>
    <property type="match status" value="1"/>
</dbReference>
<dbReference type="EMBL" id="MT898241">
    <property type="protein sequence ID" value="QOS23415.1"/>
    <property type="molecule type" value="Genomic_DNA"/>
</dbReference>
<evidence type="ECO:0000313" key="6">
    <source>
        <dbReference type="EMBL" id="QOS16800.1"/>
    </source>
</evidence>
<dbReference type="EMBL" id="MT898213">
    <property type="protein sequence ID" value="QOS22397.1"/>
    <property type="molecule type" value="Genomic_DNA"/>
</dbReference>
<evidence type="ECO:0000256" key="2">
    <source>
        <dbReference type="ARBA" id="ARBA00037999"/>
    </source>
</evidence>
<evidence type="ECO:0000313" key="8">
    <source>
        <dbReference type="EMBL" id="QOS23415.1"/>
    </source>
</evidence>
<keyword evidence="7" id="KW-0808">Transferase</keyword>
<dbReference type="EMBL" id="MT898060">
    <property type="protein sequence ID" value="QOS16800.1"/>
    <property type="molecule type" value="Genomic_DNA"/>
</dbReference>
<feature type="active site" description="Proton acceptor" evidence="3">
    <location>
        <position position="184"/>
    </location>
</feature>
<dbReference type="PIRSF" id="PIRSF000390">
    <property type="entry name" value="PLP_StrS"/>
    <property type="match status" value="1"/>
</dbReference>
<comment type="similarity">
    <text evidence="2 5">Belongs to the DegT/DnrJ/EryC1 family.</text>
</comment>
<dbReference type="PANTHER" id="PTHR30244">
    <property type="entry name" value="TRANSAMINASE"/>
    <property type="match status" value="1"/>
</dbReference>
<dbReference type="InterPro" id="IPR015422">
    <property type="entry name" value="PyrdxlP-dep_Trfase_small"/>
</dbReference>
<keyword evidence="1 4" id="KW-0663">Pyridoxal phosphate</keyword>
<reference evidence="7" key="1">
    <citation type="submission" date="2020-08" db="EMBL/GenBank/DDBJ databases">
        <title>Genetic structure, function and evolution of capsule biosynthesis loci in Vibrio parahaemolyticus.</title>
        <authorList>
            <person name="Li L."/>
            <person name="Bian S."/>
        </authorList>
    </citation>
    <scope>NUCLEOTIDE SEQUENCE</scope>
    <source>
        <strain evidence="7">VP197</strain>
        <strain evidence="6">VP67</strain>
        <strain evidence="8">VP71</strain>
    </source>
</reference>
<feature type="modified residue" description="N6-(pyridoxal phosphate)lysine" evidence="4">
    <location>
        <position position="184"/>
    </location>
</feature>
<evidence type="ECO:0000256" key="4">
    <source>
        <dbReference type="PIRSR" id="PIRSR000390-2"/>
    </source>
</evidence>
<dbReference type="GO" id="GO:0000271">
    <property type="term" value="P:polysaccharide biosynthetic process"/>
    <property type="evidence" value="ECO:0007669"/>
    <property type="project" value="TreeGrafter"/>
</dbReference>
<gene>
    <name evidence="7" type="primary">arnB</name>
    <name evidence="7" type="ORF">VP197_00015</name>
    <name evidence="6" type="ORF">VP67_00015</name>
    <name evidence="8" type="ORF">VP71_00015</name>
</gene>
<proteinExistence type="inferred from homology"/>
<dbReference type="Pfam" id="PF01041">
    <property type="entry name" value="DegT_DnrJ_EryC1"/>
    <property type="match status" value="1"/>
</dbReference>
<organism evidence="7">
    <name type="scientific">Vibrio parahaemolyticus</name>
    <dbReference type="NCBI Taxonomy" id="670"/>
    <lineage>
        <taxon>Bacteria</taxon>
        <taxon>Pseudomonadati</taxon>
        <taxon>Pseudomonadota</taxon>
        <taxon>Gammaproteobacteria</taxon>
        <taxon>Vibrionales</taxon>
        <taxon>Vibrionaceae</taxon>
        <taxon>Vibrio</taxon>
    </lineage>
</organism>
<name>A0A7M1W5U5_VIBPH</name>
<dbReference type="GO" id="GO:0099620">
    <property type="term" value="F:UDP-4-amino-4-deoxy-L-arabinose aminotransferase"/>
    <property type="evidence" value="ECO:0007669"/>
    <property type="project" value="UniProtKB-EC"/>
</dbReference>
<dbReference type="InterPro" id="IPR015421">
    <property type="entry name" value="PyrdxlP-dep_Trfase_major"/>
</dbReference>
<dbReference type="RefSeq" id="WP_025630492.1">
    <property type="nucleotide sequence ID" value="NZ_JAMPYJ010000043.1"/>
</dbReference>
<dbReference type="InterPro" id="IPR000653">
    <property type="entry name" value="DegT/StrS_aminotransferase"/>
</dbReference>
<evidence type="ECO:0000256" key="3">
    <source>
        <dbReference type="PIRSR" id="PIRSR000390-1"/>
    </source>
</evidence>
<evidence type="ECO:0000256" key="5">
    <source>
        <dbReference type="RuleBase" id="RU004508"/>
    </source>
</evidence>
<sequence length="375" mass="41855">MNKVRLSKCSMSSLEKKAVMDVLDNEYLGMGIETQKFECAISEYLNIKPENIAAVSTGTSALHLGLLAIGVLPGDEILVPSLTYVASFQAISACGAIPIACEVNPNTLFIDAEDARSKVTEKTKAIMPVHYASSSKGIDSIYELAHEFNLRVIEDAAQAFGCKSSQTKVGSSGDVICFSFDGIKNITCGEGGAVIAFDGTTIDKIKDMRLLGVKKDTEQRYAGKRSWDFDVELQGFRYHMSNINAAIGIQQLSRIDEFSKKRQEIAKRYVDELSILNENVRVLDFNYNEIIPHIFVIKVTDRDLLREHLISKGIECGVHYKPNHLLEKYRQSSNLVTTELIYSEVLSIPCHVDLTEDEQSYVISEIKSFYHEKKD</sequence>
<keyword evidence="7" id="KW-0032">Aminotransferase</keyword>
<protein>
    <submittedName>
        <fullName evidence="7">UDP-4-amino-4-deoxy-L-arabinose--oxoglutarate aminotransferase</fullName>
        <ecNumber evidence="7">2.6.1.87</ecNumber>
    </submittedName>
</protein>
<dbReference type="SUPFAM" id="SSF53383">
    <property type="entry name" value="PLP-dependent transferases"/>
    <property type="match status" value="1"/>
</dbReference>
<dbReference type="EC" id="2.6.1.87" evidence="7"/>
<dbReference type="CDD" id="cd00616">
    <property type="entry name" value="AHBA_syn"/>
    <property type="match status" value="1"/>
</dbReference>
<dbReference type="Gene3D" id="3.40.640.10">
    <property type="entry name" value="Type I PLP-dependent aspartate aminotransferase-like (Major domain)"/>
    <property type="match status" value="1"/>
</dbReference>
<dbReference type="AlphaFoldDB" id="A0A7M1W5U5"/>
<dbReference type="InterPro" id="IPR015424">
    <property type="entry name" value="PyrdxlP-dep_Trfase"/>
</dbReference>
<dbReference type="GO" id="GO:0030170">
    <property type="term" value="F:pyridoxal phosphate binding"/>
    <property type="evidence" value="ECO:0007669"/>
    <property type="project" value="TreeGrafter"/>
</dbReference>